<dbReference type="AlphaFoldDB" id="A0A081AF97"/>
<dbReference type="InterPro" id="IPR012337">
    <property type="entry name" value="RNaseH-like_sf"/>
</dbReference>
<dbReference type="EMBL" id="ANJA01001339">
    <property type="protein sequence ID" value="ETO77558.1"/>
    <property type="molecule type" value="Genomic_DNA"/>
</dbReference>
<dbReference type="SUPFAM" id="SSF53098">
    <property type="entry name" value="Ribonuclease H-like"/>
    <property type="match status" value="1"/>
</dbReference>
<gene>
    <name evidence="1" type="ORF">F444_07267</name>
</gene>
<evidence type="ECO:0008006" key="3">
    <source>
        <dbReference type="Google" id="ProtNLM"/>
    </source>
</evidence>
<proteinExistence type="predicted"/>
<dbReference type="PANTHER" id="PTHR40866">
    <property type="entry name" value="BED-TYPE DOMAIN-CONTAINING PROTEIN"/>
    <property type="match status" value="1"/>
</dbReference>
<comment type="caution">
    <text evidence="1">The sequence shown here is derived from an EMBL/GenBank/DDBJ whole genome shotgun (WGS) entry which is preliminary data.</text>
</comment>
<protein>
    <recommendedName>
        <fullName evidence="3">DUF659 domain-containing protein</fullName>
    </recommendedName>
</protein>
<name>A0A081AF97_PHYNI</name>
<evidence type="ECO:0000313" key="1">
    <source>
        <dbReference type="EMBL" id="ETO77558.1"/>
    </source>
</evidence>
<evidence type="ECO:0000313" key="2">
    <source>
        <dbReference type="Proteomes" id="UP000028582"/>
    </source>
</evidence>
<dbReference type="PANTHER" id="PTHR40866:SF1">
    <property type="entry name" value="BED-TYPE DOMAIN-CONTAINING PROTEIN"/>
    <property type="match status" value="1"/>
</dbReference>
<dbReference type="OrthoDB" id="125057at2759"/>
<accession>A0A081AF97</accession>
<organism evidence="1 2">
    <name type="scientific">Phytophthora nicotianae P1976</name>
    <dbReference type="NCBI Taxonomy" id="1317066"/>
    <lineage>
        <taxon>Eukaryota</taxon>
        <taxon>Sar</taxon>
        <taxon>Stramenopiles</taxon>
        <taxon>Oomycota</taxon>
        <taxon>Peronosporomycetes</taxon>
        <taxon>Peronosporales</taxon>
        <taxon>Peronosporaceae</taxon>
        <taxon>Phytophthora</taxon>
    </lineage>
</organism>
<dbReference type="Proteomes" id="UP000028582">
    <property type="component" value="Unassembled WGS sequence"/>
</dbReference>
<sequence>MLIEEVDNEVTRAMSRWNSVSSKTLKKYVALVEREVEAAIAEEMPESKGGMFDGWSAGSTYYVGIYADYMVDDLAQRVLLALASLLDGNDFGADAHIALIIETLAVFGKDPGCLRFIVGDNCATNQAIATRMGLPLVGCASHRLNLAIQQYISEHKALLCQANELMTQLRTKKNSASLGSTQIFGL</sequence>
<reference evidence="1 2" key="1">
    <citation type="submission" date="2013-11" db="EMBL/GenBank/DDBJ databases">
        <title>The Genome Sequence of Phytophthora parasitica P1976.</title>
        <authorList>
            <consortium name="The Broad Institute Genomics Platform"/>
            <person name="Russ C."/>
            <person name="Tyler B."/>
            <person name="Panabieres F."/>
            <person name="Shan W."/>
            <person name="Tripathy S."/>
            <person name="Grunwald N."/>
            <person name="Machado M."/>
            <person name="Johnson C.S."/>
            <person name="Walker B."/>
            <person name="Young S."/>
            <person name="Zeng Q."/>
            <person name="Gargeya S."/>
            <person name="Fitzgerald M."/>
            <person name="Haas B."/>
            <person name="Abouelleil A."/>
            <person name="Allen A.W."/>
            <person name="Alvarado L."/>
            <person name="Arachchi H.M."/>
            <person name="Berlin A.M."/>
            <person name="Chapman S.B."/>
            <person name="Gainer-Dewar J."/>
            <person name="Goldberg J."/>
            <person name="Griggs A."/>
            <person name="Gujja S."/>
            <person name="Hansen M."/>
            <person name="Howarth C."/>
            <person name="Imamovic A."/>
            <person name="Ireland A."/>
            <person name="Larimer J."/>
            <person name="McCowan C."/>
            <person name="Murphy C."/>
            <person name="Pearson M."/>
            <person name="Poon T.W."/>
            <person name="Priest M."/>
            <person name="Roberts A."/>
            <person name="Saif S."/>
            <person name="Shea T."/>
            <person name="Sisk P."/>
            <person name="Sykes S."/>
            <person name="Wortman J."/>
            <person name="Nusbaum C."/>
            <person name="Birren B."/>
        </authorList>
    </citation>
    <scope>NUCLEOTIDE SEQUENCE [LARGE SCALE GENOMIC DNA]</scope>
    <source>
        <strain evidence="1 2">P1976</strain>
    </source>
</reference>